<dbReference type="Pfam" id="PF10102">
    <property type="entry name" value="DUF2341"/>
    <property type="match status" value="1"/>
</dbReference>
<dbReference type="STRING" id="163003.CL1_0774"/>
<dbReference type="InterPro" id="IPR018765">
    <property type="entry name" value="DUF2341"/>
</dbReference>
<name>I3ZTE5_THECF</name>
<dbReference type="AlphaFoldDB" id="I3ZTE5"/>
<dbReference type="Proteomes" id="UP000006064">
    <property type="component" value="Chromosome"/>
</dbReference>
<dbReference type="GeneID" id="13038471"/>
<evidence type="ECO:0000313" key="3">
    <source>
        <dbReference type="EMBL" id="AFL94979.1"/>
    </source>
</evidence>
<dbReference type="KEGG" id="thm:CL1_0774"/>
<proteinExistence type="predicted"/>
<evidence type="ECO:0000256" key="1">
    <source>
        <dbReference type="SAM" id="Phobius"/>
    </source>
</evidence>
<keyword evidence="1" id="KW-0472">Membrane</keyword>
<dbReference type="HOGENOM" id="CLU_008804_0_0_2"/>
<evidence type="ECO:0000259" key="2">
    <source>
        <dbReference type="Pfam" id="PF10102"/>
    </source>
</evidence>
<feature type="transmembrane region" description="Helical" evidence="1">
    <location>
        <begin position="7"/>
        <end position="26"/>
    </location>
</feature>
<protein>
    <recommendedName>
        <fullName evidence="2">DUF2341 domain-containing protein</fullName>
    </recommendedName>
</protein>
<dbReference type="RefSeq" id="WP_014788615.1">
    <property type="nucleotide sequence ID" value="NC_018015.1"/>
</dbReference>
<accession>I3ZTE5</accession>
<dbReference type="EMBL" id="CP003651">
    <property type="protein sequence ID" value="AFL94979.1"/>
    <property type="molecule type" value="Genomic_DNA"/>
</dbReference>
<reference evidence="3 4" key="1">
    <citation type="journal article" date="2012" name="J. Bacteriol.">
        <title>Complete Genome Sequence of the Hyperthermophilic Archaeon Thermococcus sp. Strain CL1, Isolated from a Paralvinella sp. Polychaete Worm Collected from a Hydrothermal Vent.</title>
        <authorList>
            <person name="Jung J.H."/>
            <person name="Holden J.F."/>
            <person name="Seo D.H."/>
            <person name="Park K.H."/>
            <person name="Shin H."/>
            <person name="Ryu S."/>
            <person name="Lee J.H."/>
            <person name="Park C.S."/>
        </authorList>
    </citation>
    <scope>NUCLEOTIDE SEQUENCE [LARGE SCALE GENOMIC DNA]</scope>
    <source>
        <strain evidence="4">DSM 27260 / KACC 17922 / CL1</strain>
    </source>
</reference>
<feature type="domain" description="DUF2341" evidence="2">
    <location>
        <begin position="566"/>
        <end position="627"/>
    </location>
</feature>
<organism evidence="3 4">
    <name type="scientific">Thermococcus cleftensis (strain DSM 27260 / KACC 17922 / CL1)</name>
    <dbReference type="NCBI Taxonomy" id="163003"/>
    <lineage>
        <taxon>Archaea</taxon>
        <taxon>Methanobacteriati</taxon>
        <taxon>Methanobacteriota</taxon>
        <taxon>Thermococci</taxon>
        <taxon>Thermococcales</taxon>
        <taxon>Thermococcaceae</taxon>
        <taxon>Thermococcus</taxon>
    </lineage>
</organism>
<keyword evidence="1" id="KW-1133">Transmembrane helix</keyword>
<keyword evidence="1" id="KW-0812">Transmembrane</keyword>
<sequence>MRRRAYIINSTVILLIIPLMLLLATYEDVSSQIIFAQSERMQVERTYRVVSYVELDLQRALEISGKRALVTVVDYIASTGNFLDPQTSPANVTIRDLVLFKEASGISQSYVDKIMKDQTLKKWLINVSTELKKQGYTMEISNTPLTDLQTMSDRELRDFLINNVDITVAPLDSFRIVIRARLENVKIYDSASNVIYEGQIPRKGYVYSIISIQDLEDPMFSALTNGRYFRSIQPCNYTYPELIDRPMKVLYGNGNSDRDHVAGIYKSAPDLDYIFFGPTYPNADAHAYVLKSGSPSDGTPFLNGTVFQPGGDPVDPSKVFKTGDLGVLVFSDTSSSNWCDASYKWRVNITIPWTPQGSLVLLKVPTSMFPGIYATEDMASLVIYDGNGNCGQVDFWIEYWGSTYAWIWIKSTGTTYSIYFTDDPARATTGYNVDQMFWLIDTFDGSAGSAPNSALWENPGGAYLDGNGNVVVPAGAEKLVLQTLDTLSGSFFIRFKMAPERAVRDFDAGAQVEPEAIVQEGYLRIRVNYPSNARDVQIPVHLNSTIAQVILHNDLNEAQIEVYSDPEMTSPLPFWIEYWNDDGALIWIRGDLPGTFYIRYNTGTYRRGNGEAVFPFFDDFNETLSKWIIDPHDQGAGVSLNPEGTGTVTIDGGDSLFAMVNKDPLDITYDFAVRFRMKPNFDSRRDWNAGIGVWDGWIRLVGANRRARYYIAEQLFTDDINSGNDPMAIHWVEWGYSGTWWIENWWYDNDDLDDGQVSNRDYDYHTYEVKEIYNTSASFTDFTRDVTNNYDETYKTLYSYLKYIFLVIDSEDEDRGATYDWIFVRKLIDDDKLSYDITNHAISNSLQFIDDTSATSEDHGGDFLGILKDWGDSLVSTSSAPTYTSYTYRYEVNFTPSNGNVELSFARISSTGSINRVETSVSGYPADSLKVGIVIDNTRDNDAYFDWIVIGLGNYYPVKPAQITSSGVETAPETTATYNSKAYDLQPFVECVMDMKYFGTYSGWSFFERLENSDDNHANYFRLSMEMQDELGIKYGDEYYPIGLVSFMVPYRTYDEKLYNLFSDLQKNPEEGVSSVDYNFLNYYFKEGASITGQGYRIWGISYAYPDDVNTVLGNPLEVPFFMDYETATAIFGAEGANDLLKR</sequence>
<gene>
    <name evidence="3" type="ORF">CL1_0774</name>
</gene>
<keyword evidence="4" id="KW-1185">Reference proteome</keyword>
<evidence type="ECO:0000313" key="4">
    <source>
        <dbReference type="Proteomes" id="UP000006064"/>
    </source>
</evidence>